<gene>
    <name evidence="2" type="ORF">JPM2_1010</name>
</gene>
<proteinExistence type="predicted"/>
<keyword evidence="1" id="KW-0812">Transmembrane</keyword>
<feature type="transmembrane region" description="Helical" evidence="1">
    <location>
        <begin position="51"/>
        <end position="72"/>
    </location>
</feature>
<feature type="transmembrane region" description="Helical" evidence="1">
    <location>
        <begin position="18"/>
        <end position="39"/>
    </location>
</feature>
<evidence type="ECO:0000313" key="2">
    <source>
        <dbReference type="EMBL" id="BBU47408.1"/>
    </source>
</evidence>
<dbReference type="EMBL" id="AP022325">
    <property type="protein sequence ID" value="BBU47408.1"/>
    <property type="molecule type" value="Genomic_DNA"/>
</dbReference>
<feature type="transmembrane region" description="Helical" evidence="1">
    <location>
        <begin position="126"/>
        <end position="145"/>
    </location>
</feature>
<evidence type="ECO:0000313" key="3">
    <source>
        <dbReference type="Proteomes" id="UP000464317"/>
    </source>
</evidence>
<dbReference type="KEGG" id="mfel:JPM2_1010"/>
<dbReference type="AlphaFoldDB" id="A0A809SEI8"/>
<reference evidence="2 3" key="1">
    <citation type="submission" date="2020-01" db="EMBL/GenBank/DDBJ databases">
        <title>Complete genome sequence of Mycoplasma felis strain Myco-2.</title>
        <authorList>
            <person name="Kinoshita Y."/>
            <person name="Niwa H."/>
            <person name="Uchida-Fujii E."/>
            <person name="Nukada T."/>
        </authorList>
    </citation>
    <scope>NUCLEOTIDE SEQUENCE [LARGE SCALE GENOMIC DNA]</scope>
    <source>
        <strain evidence="2 3">Myco-2</strain>
    </source>
</reference>
<organism evidence="2 3">
    <name type="scientific">Mycoplasmopsis felis</name>
    <dbReference type="NCBI Taxonomy" id="33923"/>
    <lineage>
        <taxon>Bacteria</taxon>
        <taxon>Bacillati</taxon>
        <taxon>Mycoplasmatota</taxon>
        <taxon>Mycoplasmoidales</taxon>
        <taxon>Metamycoplasmataceae</taxon>
        <taxon>Mycoplasmopsis</taxon>
    </lineage>
</organism>
<protein>
    <recommendedName>
        <fullName evidence="4">DUF3899 domain-containing protein</fullName>
    </recommendedName>
</protein>
<keyword evidence="1" id="KW-1133">Transmembrane helix</keyword>
<dbReference type="Proteomes" id="UP000464317">
    <property type="component" value="Chromosome"/>
</dbReference>
<keyword evidence="1" id="KW-0472">Membrane</keyword>
<evidence type="ECO:0000256" key="1">
    <source>
        <dbReference type="SAM" id="Phobius"/>
    </source>
</evidence>
<name>A0A809SEI8_9BACT</name>
<keyword evidence="3" id="KW-1185">Reference proteome</keyword>
<sequence>MWIKFINLTKNQFQNKRFYFISLVYLLIFSVLLITSIILKKDYENNLIDSFLVSSVVCFCLVLLILVFKWGFMERTFEKFKEQKSLSQKISLEKKLSKMNEIEKKVYLEQVIKKPKQKVFKSNYPFYFNLFIYLILSIIFIIISLV</sequence>
<evidence type="ECO:0008006" key="4">
    <source>
        <dbReference type="Google" id="ProtNLM"/>
    </source>
</evidence>
<accession>A0A809SEI8</accession>